<sequence length="146" mass="16670">MSAKLQPEPEQDGIKPVSATSTRRGLQRYRPPLDRGRRPKLVCAARDRQGRRPFACADNCAGPRDRARVTRVFDVLRRFGVASAGAEAYHQRCLRKIFKITWEDRRTNTSVLEEANIPAITATIAQHQLRWTGHVIRMPDSRLPKQ</sequence>
<dbReference type="PANTHER" id="PTHR47027">
    <property type="entry name" value="REVERSE TRANSCRIPTASE DOMAIN-CONTAINING PROTEIN"/>
    <property type="match status" value="1"/>
</dbReference>
<accession>A0AAD7W4K4</accession>
<protein>
    <submittedName>
        <fullName evidence="2">Uncharacterized protein</fullName>
    </submittedName>
</protein>
<organism evidence="2 3">
    <name type="scientific">Aldrovandia affinis</name>
    <dbReference type="NCBI Taxonomy" id="143900"/>
    <lineage>
        <taxon>Eukaryota</taxon>
        <taxon>Metazoa</taxon>
        <taxon>Chordata</taxon>
        <taxon>Craniata</taxon>
        <taxon>Vertebrata</taxon>
        <taxon>Euteleostomi</taxon>
        <taxon>Actinopterygii</taxon>
        <taxon>Neopterygii</taxon>
        <taxon>Teleostei</taxon>
        <taxon>Notacanthiformes</taxon>
        <taxon>Halosauridae</taxon>
        <taxon>Aldrovandia</taxon>
    </lineage>
</organism>
<proteinExistence type="predicted"/>
<comment type="caution">
    <text evidence="2">The sequence shown here is derived from an EMBL/GenBank/DDBJ whole genome shotgun (WGS) entry which is preliminary data.</text>
</comment>
<gene>
    <name evidence="2" type="ORF">AAFF_G00237160</name>
</gene>
<evidence type="ECO:0000313" key="2">
    <source>
        <dbReference type="EMBL" id="KAJ8378667.1"/>
    </source>
</evidence>
<dbReference type="Proteomes" id="UP001221898">
    <property type="component" value="Unassembled WGS sequence"/>
</dbReference>
<dbReference type="PANTHER" id="PTHR47027:SF20">
    <property type="entry name" value="REVERSE TRANSCRIPTASE-LIKE PROTEIN WITH RNA-DIRECTED DNA POLYMERASE DOMAIN"/>
    <property type="match status" value="1"/>
</dbReference>
<name>A0AAD7W4K4_9TELE</name>
<dbReference type="AlphaFoldDB" id="A0AAD7W4K4"/>
<reference evidence="2" key="1">
    <citation type="journal article" date="2023" name="Science">
        <title>Genome structures resolve the early diversification of teleost fishes.</title>
        <authorList>
            <person name="Parey E."/>
            <person name="Louis A."/>
            <person name="Montfort J."/>
            <person name="Bouchez O."/>
            <person name="Roques C."/>
            <person name="Iampietro C."/>
            <person name="Lluch J."/>
            <person name="Castinel A."/>
            <person name="Donnadieu C."/>
            <person name="Desvignes T."/>
            <person name="Floi Bucao C."/>
            <person name="Jouanno E."/>
            <person name="Wen M."/>
            <person name="Mejri S."/>
            <person name="Dirks R."/>
            <person name="Jansen H."/>
            <person name="Henkel C."/>
            <person name="Chen W.J."/>
            <person name="Zahm M."/>
            <person name="Cabau C."/>
            <person name="Klopp C."/>
            <person name="Thompson A.W."/>
            <person name="Robinson-Rechavi M."/>
            <person name="Braasch I."/>
            <person name="Lecointre G."/>
            <person name="Bobe J."/>
            <person name="Postlethwait J.H."/>
            <person name="Berthelot C."/>
            <person name="Roest Crollius H."/>
            <person name="Guiguen Y."/>
        </authorList>
    </citation>
    <scope>NUCLEOTIDE SEQUENCE</scope>
    <source>
        <strain evidence="2">NC1722</strain>
    </source>
</reference>
<keyword evidence="3" id="KW-1185">Reference proteome</keyword>
<evidence type="ECO:0000256" key="1">
    <source>
        <dbReference type="SAM" id="MobiDB-lite"/>
    </source>
</evidence>
<dbReference type="EMBL" id="JAINUG010000314">
    <property type="protein sequence ID" value="KAJ8378667.1"/>
    <property type="molecule type" value="Genomic_DNA"/>
</dbReference>
<feature type="region of interest" description="Disordered" evidence="1">
    <location>
        <begin position="1"/>
        <end position="38"/>
    </location>
</feature>
<evidence type="ECO:0000313" key="3">
    <source>
        <dbReference type="Proteomes" id="UP001221898"/>
    </source>
</evidence>